<feature type="transmembrane region" description="Helical" evidence="6">
    <location>
        <begin position="382"/>
        <end position="400"/>
    </location>
</feature>
<dbReference type="InterPro" id="IPR029485">
    <property type="entry name" value="CAT_C"/>
</dbReference>
<keyword evidence="5 6" id="KW-0472">Membrane</keyword>
<feature type="transmembrane region" description="Helical" evidence="6">
    <location>
        <begin position="406"/>
        <end position="427"/>
    </location>
</feature>
<feature type="transmembrane region" description="Helical" evidence="6">
    <location>
        <begin position="210"/>
        <end position="232"/>
    </location>
</feature>
<comment type="caution">
    <text evidence="8">The sequence shown here is derived from an EMBL/GenBank/DDBJ whole genome shotgun (WGS) entry which is preliminary data.</text>
</comment>
<accession>A0A6A1VVX1</accession>
<evidence type="ECO:0000313" key="8">
    <source>
        <dbReference type="EMBL" id="KAB1215688.1"/>
    </source>
</evidence>
<dbReference type="InterPro" id="IPR002293">
    <property type="entry name" value="AA/rel_permease1"/>
</dbReference>
<gene>
    <name evidence="8" type="ORF">CJ030_MR4G009220</name>
</gene>
<dbReference type="Proteomes" id="UP000516437">
    <property type="component" value="Chromosome 4"/>
</dbReference>
<protein>
    <submittedName>
        <fullName evidence="8">Cationic amino acid transporter 6, chloroplastic</fullName>
    </submittedName>
</protein>
<comment type="similarity">
    <text evidence="2">Belongs to the amino acid-polyamine-organocation (APC) superfamily. Cationic amino acid transporter (CAT) (TC 2.A.3.3) family.</text>
</comment>
<comment type="subcellular location">
    <subcellularLocation>
        <location evidence="1">Membrane</location>
        <topology evidence="1">Multi-pass membrane protein</topology>
    </subcellularLocation>
</comment>
<dbReference type="EMBL" id="RXIC02000022">
    <property type="protein sequence ID" value="KAB1215688.1"/>
    <property type="molecule type" value="Genomic_DNA"/>
</dbReference>
<dbReference type="GO" id="GO:0015171">
    <property type="term" value="F:amino acid transmembrane transporter activity"/>
    <property type="evidence" value="ECO:0007669"/>
    <property type="project" value="TreeGrafter"/>
</dbReference>
<evidence type="ECO:0000259" key="7">
    <source>
        <dbReference type="Pfam" id="PF13906"/>
    </source>
</evidence>
<dbReference type="PANTHER" id="PTHR43243:SF3">
    <property type="entry name" value="OS04G0543600 PROTEIN"/>
    <property type="match status" value="1"/>
</dbReference>
<feature type="transmembrane region" description="Helical" evidence="6">
    <location>
        <begin position="439"/>
        <end position="459"/>
    </location>
</feature>
<feature type="domain" description="Cationic amino acid transporter C-terminal" evidence="7">
    <location>
        <begin position="495"/>
        <end position="544"/>
    </location>
</feature>
<feature type="transmembrane region" description="Helical" evidence="6">
    <location>
        <begin position="526"/>
        <end position="543"/>
    </location>
</feature>
<feature type="transmembrane region" description="Helical" evidence="6">
    <location>
        <begin position="123"/>
        <end position="143"/>
    </location>
</feature>
<organism evidence="8 9">
    <name type="scientific">Morella rubra</name>
    <name type="common">Chinese bayberry</name>
    <dbReference type="NCBI Taxonomy" id="262757"/>
    <lineage>
        <taxon>Eukaryota</taxon>
        <taxon>Viridiplantae</taxon>
        <taxon>Streptophyta</taxon>
        <taxon>Embryophyta</taxon>
        <taxon>Tracheophyta</taxon>
        <taxon>Spermatophyta</taxon>
        <taxon>Magnoliopsida</taxon>
        <taxon>eudicotyledons</taxon>
        <taxon>Gunneridae</taxon>
        <taxon>Pentapetalae</taxon>
        <taxon>rosids</taxon>
        <taxon>fabids</taxon>
        <taxon>Fagales</taxon>
        <taxon>Myricaceae</taxon>
        <taxon>Morella</taxon>
    </lineage>
</organism>
<dbReference type="Gene3D" id="1.20.1740.10">
    <property type="entry name" value="Amino acid/polyamine transporter I"/>
    <property type="match status" value="1"/>
</dbReference>
<feature type="transmembrane region" description="Helical" evidence="6">
    <location>
        <begin position="288"/>
        <end position="312"/>
    </location>
</feature>
<evidence type="ECO:0000256" key="1">
    <source>
        <dbReference type="ARBA" id="ARBA00004141"/>
    </source>
</evidence>
<name>A0A6A1VVX1_9ROSI</name>
<dbReference type="OrthoDB" id="3900342at2759"/>
<reference evidence="8 9" key="1">
    <citation type="journal article" date="2019" name="Plant Biotechnol. J.">
        <title>The red bayberry genome and genetic basis of sex determination.</title>
        <authorList>
            <person name="Jia H.M."/>
            <person name="Jia H.J."/>
            <person name="Cai Q.L."/>
            <person name="Wang Y."/>
            <person name="Zhao H.B."/>
            <person name="Yang W.F."/>
            <person name="Wang G.Y."/>
            <person name="Li Y.H."/>
            <person name="Zhan D.L."/>
            <person name="Shen Y.T."/>
            <person name="Niu Q.F."/>
            <person name="Chang L."/>
            <person name="Qiu J."/>
            <person name="Zhao L."/>
            <person name="Xie H.B."/>
            <person name="Fu W.Y."/>
            <person name="Jin J."/>
            <person name="Li X.W."/>
            <person name="Jiao Y."/>
            <person name="Zhou C.C."/>
            <person name="Tu T."/>
            <person name="Chai C.Y."/>
            <person name="Gao J.L."/>
            <person name="Fan L.J."/>
            <person name="van de Weg E."/>
            <person name="Wang J.Y."/>
            <person name="Gao Z.S."/>
        </authorList>
    </citation>
    <scope>NUCLEOTIDE SEQUENCE [LARGE SCALE GENOMIC DNA]</scope>
    <source>
        <tissue evidence="8">Leaves</tissue>
    </source>
</reference>
<evidence type="ECO:0000256" key="6">
    <source>
        <dbReference type="SAM" id="Phobius"/>
    </source>
</evidence>
<feature type="transmembrane region" description="Helical" evidence="6">
    <location>
        <begin position="248"/>
        <end position="267"/>
    </location>
</feature>
<feature type="transmembrane region" description="Helical" evidence="6">
    <location>
        <begin position="89"/>
        <end position="111"/>
    </location>
</feature>
<dbReference type="PANTHER" id="PTHR43243">
    <property type="entry name" value="INNER MEMBRANE TRANSPORTER YGJI-RELATED"/>
    <property type="match status" value="1"/>
</dbReference>
<dbReference type="GO" id="GO:0005886">
    <property type="term" value="C:plasma membrane"/>
    <property type="evidence" value="ECO:0007669"/>
    <property type="project" value="TreeGrafter"/>
</dbReference>
<evidence type="ECO:0000313" key="9">
    <source>
        <dbReference type="Proteomes" id="UP000516437"/>
    </source>
</evidence>
<keyword evidence="4 6" id="KW-1133">Transmembrane helix</keyword>
<evidence type="ECO:0000256" key="2">
    <source>
        <dbReference type="ARBA" id="ARBA00008572"/>
    </source>
</evidence>
<feature type="transmembrane region" description="Helical" evidence="6">
    <location>
        <begin position="499"/>
        <end position="520"/>
    </location>
</feature>
<feature type="transmembrane region" description="Helical" evidence="6">
    <location>
        <begin position="61"/>
        <end position="83"/>
    </location>
</feature>
<proteinExistence type="inferred from homology"/>
<sequence length="578" mass="63413">MATIQTAPNSVCCSNYLFSLSQTPHRLRKRMLATWTPDQELNQVRQRSGADMKRKLKWYDLVALGVGGMLGVGVFVTTGPVALHRSGPSVFISYIVAGISALLSSLCYTEFAVQIPVAGGAFSYLRVTFGEFVGYFAGANILMEYVLSNAAIARSFTEYLSCAFGVNHSNSWRVKVDGLVEGYDMLDFPAVALILLLTLCLCHSTKESSILNLVMTIFHVVFFGFVIIAGFINGSTDNMVRPGGLTPFGVRGLLDGAAIVYFSYIGYDSVSTMAEEIQNPSKSLPIGIVGSVLIVSSLYCLMALSLCMMVPYNEISKAASFSFGFRKIGWKWASNVVGAGASLGIVASLLVAMLGQARYLCVIGRARLVPSWFAKVHPSTGTPLNATLFLGICTATIALFTDLDIVLDMISIGTLSVFYLVANALIYRKYVIISHNSPFHTILFLFLLSFCALGVSISWKLKLQWWNLPLFGGSMVIITALFHYLVPCQSQEAEWSVPLMPWPPAISVFLNLFLMTTLKILSFKRFAIWACFISVFYVLYGVHSTYRAEEFEMGTVNEVNPRPNLSTSQQTKVSSQVL</sequence>
<feature type="transmembrane region" description="Helical" evidence="6">
    <location>
        <begin position="465"/>
        <end position="487"/>
    </location>
</feature>
<dbReference type="Pfam" id="PF13520">
    <property type="entry name" value="AA_permease_2"/>
    <property type="match status" value="1"/>
</dbReference>
<feature type="transmembrane region" description="Helical" evidence="6">
    <location>
        <begin position="332"/>
        <end position="361"/>
    </location>
</feature>
<evidence type="ECO:0000256" key="4">
    <source>
        <dbReference type="ARBA" id="ARBA00022989"/>
    </source>
</evidence>
<dbReference type="Pfam" id="PF13906">
    <property type="entry name" value="AA_permease_C"/>
    <property type="match status" value="1"/>
</dbReference>
<evidence type="ECO:0000256" key="3">
    <source>
        <dbReference type="ARBA" id="ARBA00022692"/>
    </source>
</evidence>
<keyword evidence="9" id="KW-1185">Reference proteome</keyword>
<keyword evidence="3 6" id="KW-0812">Transmembrane</keyword>
<dbReference type="AlphaFoldDB" id="A0A6A1VVX1"/>
<evidence type="ECO:0000256" key="5">
    <source>
        <dbReference type="ARBA" id="ARBA00023136"/>
    </source>
</evidence>